<evidence type="ECO:0000313" key="2">
    <source>
        <dbReference type="Proteomes" id="UP000541109"/>
    </source>
</evidence>
<dbReference type="InterPro" id="IPR025427">
    <property type="entry name" value="DUF4160"/>
</dbReference>
<proteinExistence type="predicted"/>
<gene>
    <name evidence="1" type="ORF">H2509_08050</name>
</gene>
<accession>A0A839AC93</accession>
<comment type="caution">
    <text evidence="1">The sequence shown here is derived from an EMBL/GenBank/DDBJ whole genome shotgun (WGS) entry which is preliminary data.</text>
</comment>
<dbReference type="Pfam" id="PF13711">
    <property type="entry name" value="DUF4160"/>
    <property type="match status" value="1"/>
</dbReference>
<protein>
    <submittedName>
        <fullName evidence="1">DUF4160 domain-containing protein</fullName>
    </submittedName>
</protein>
<dbReference type="EMBL" id="JACFXV010000045">
    <property type="protein sequence ID" value="MBA5777081.1"/>
    <property type="molecule type" value="Genomic_DNA"/>
</dbReference>
<organism evidence="1 2">
    <name type="scientific">Stappia albiluteola</name>
    <dbReference type="NCBI Taxonomy" id="2758565"/>
    <lineage>
        <taxon>Bacteria</taxon>
        <taxon>Pseudomonadati</taxon>
        <taxon>Pseudomonadota</taxon>
        <taxon>Alphaproteobacteria</taxon>
        <taxon>Hyphomicrobiales</taxon>
        <taxon>Stappiaceae</taxon>
        <taxon>Stappia</taxon>
    </lineage>
</organism>
<dbReference type="Proteomes" id="UP000541109">
    <property type="component" value="Unassembled WGS sequence"/>
</dbReference>
<reference evidence="1 2" key="1">
    <citation type="submission" date="2020-07" db="EMBL/GenBank/DDBJ databases">
        <title>Stappia sp., F7233, whole genome shotgun sequencing project.</title>
        <authorList>
            <person name="Jiang S."/>
            <person name="Liu Z.W."/>
            <person name="Du Z.J."/>
        </authorList>
    </citation>
    <scope>NUCLEOTIDE SEQUENCE [LARGE SCALE GENOMIC DNA]</scope>
    <source>
        <strain evidence="1 2">F7233</strain>
    </source>
</reference>
<keyword evidence="2" id="KW-1185">Reference proteome</keyword>
<evidence type="ECO:0000313" key="1">
    <source>
        <dbReference type="EMBL" id="MBA5777081.1"/>
    </source>
</evidence>
<sequence length="64" mass="6910">MYADDHAPPHFHVLSADGGYMVDIATLAIIRGTAPAGHSDGALEWAAANKALLTAKWDEYNERD</sequence>
<dbReference type="AlphaFoldDB" id="A0A839AC93"/>
<name>A0A839AC93_9HYPH</name>